<dbReference type="AlphaFoldDB" id="A0A6C0G6Y4"/>
<dbReference type="InterPro" id="IPR006059">
    <property type="entry name" value="SBP"/>
</dbReference>
<organism evidence="3 4">
    <name type="scientific">Paenibacillus lycopersici</name>
    <dbReference type="NCBI Taxonomy" id="2704462"/>
    <lineage>
        <taxon>Bacteria</taxon>
        <taxon>Bacillati</taxon>
        <taxon>Bacillota</taxon>
        <taxon>Bacilli</taxon>
        <taxon>Bacillales</taxon>
        <taxon>Paenibacillaceae</taxon>
        <taxon>Paenibacillus</taxon>
    </lineage>
</organism>
<dbReference type="Gene3D" id="3.40.190.10">
    <property type="entry name" value="Periplasmic binding protein-like II"/>
    <property type="match status" value="2"/>
</dbReference>
<evidence type="ECO:0000313" key="3">
    <source>
        <dbReference type="EMBL" id="QHT62245.1"/>
    </source>
</evidence>
<dbReference type="KEGG" id="plyc:GXP70_21185"/>
<name>A0A6C0G6Y4_9BACL</name>
<sequence>MTIGTKKRLAAMMLSAVLLFVSACGNGGNGGNGGGNSGSDGNSGSANSAGGNGAANADSEGTNAGASAKDPVTLRILGSSGFTEDIVKSIAPGLEAKGIKLETEYYDWVTYDGKQKLAMTSQGGDYDLVFLPGNYTVLWANSKAALPMDDFFSKYGYDENDYYESVKSYGKVDGKWYMAPFSAEAMVYFYRKDLYDAAGLQPPKTMDDMYETAKKLTKDGVYGIAYPGGPDEGSSSFWSYFFWSHGGKYYDDAMKPLLNTPEAVQSAELFAKILKDAAPKGVATWQNEETVAAFNSGSVAATIMWPGYLSSFTDKTKSKIYDKFAVAPVPVGPSGKAVPRFGAWGIAVTSNVKNKDAAYEFIHEFTKPETMKEIAKQTSTASKSVNADPELRKLNPTLGASADVLDTAQERPSFAESAQINTQVGNAINSIVAGKPAQATLDALQKTVEGILKDAGYYDK</sequence>
<dbReference type="Proteomes" id="UP000476064">
    <property type="component" value="Chromosome"/>
</dbReference>
<dbReference type="CDD" id="cd13585">
    <property type="entry name" value="PBP2_TMBP_like"/>
    <property type="match status" value="1"/>
</dbReference>
<dbReference type="SUPFAM" id="SSF53850">
    <property type="entry name" value="Periplasmic binding protein-like II"/>
    <property type="match status" value="1"/>
</dbReference>
<evidence type="ECO:0000313" key="4">
    <source>
        <dbReference type="Proteomes" id="UP000476064"/>
    </source>
</evidence>
<proteinExistence type="predicted"/>
<protein>
    <submittedName>
        <fullName evidence="3">Sugar ABC transporter substrate-binding protein</fullName>
    </submittedName>
</protein>
<reference evidence="3 4" key="1">
    <citation type="submission" date="2020-01" db="EMBL/GenBank/DDBJ databases">
        <title>Paenibacillus sp. nov., isolated from tomato rhizosphere.</title>
        <authorList>
            <person name="Weon H.-Y."/>
            <person name="Lee S.A."/>
        </authorList>
    </citation>
    <scope>NUCLEOTIDE SEQUENCE [LARGE SCALE GENOMIC DNA]</scope>
    <source>
        <strain evidence="3 4">12200R-189</strain>
    </source>
</reference>
<feature type="region of interest" description="Disordered" evidence="1">
    <location>
        <begin position="35"/>
        <end position="66"/>
    </location>
</feature>
<dbReference type="Pfam" id="PF01547">
    <property type="entry name" value="SBP_bac_1"/>
    <property type="match status" value="1"/>
</dbReference>
<evidence type="ECO:0000256" key="1">
    <source>
        <dbReference type="SAM" id="MobiDB-lite"/>
    </source>
</evidence>
<feature type="chain" id="PRO_5025450432" evidence="2">
    <location>
        <begin position="24"/>
        <end position="460"/>
    </location>
</feature>
<dbReference type="PANTHER" id="PTHR43649">
    <property type="entry name" value="ARABINOSE-BINDING PROTEIN-RELATED"/>
    <property type="match status" value="1"/>
</dbReference>
<feature type="signal peptide" evidence="2">
    <location>
        <begin position="1"/>
        <end position="23"/>
    </location>
</feature>
<dbReference type="PANTHER" id="PTHR43649:SF12">
    <property type="entry name" value="DIACETYLCHITOBIOSE BINDING PROTEIN DASA"/>
    <property type="match status" value="1"/>
</dbReference>
<feature type="compositionally biased region" description="Low complexity" evidence="1">
    <location>
        <begin position="39"/>
        <end position="59"/>
    </location>
</feature>
<dbReference type="PROSITE" id="PS51257">
    <property type="entry name" value="PROKAR_LIPOPROTEIN"/>
    <property type="match status" value="1"/>
</dbReference>
<gene>
    <name evidence="3" type="ORF">GXP70_21185</name>
</gene>
<keyword evidence="4" id="KW-1185">Reference proteome</keyword>
<dbReference type="InterPro" id="IPR050490">
    <property type="entry name" value="Bact_solute-bd_prot1"/>
</dbReference>
<dbReference type="EMBL" id="CP048209">
    <property type="protein sequence ID" value="QHT62245.1"/>
    <property type="molecule type" value="Genomic_DNA"/>
</dbReference>
<evidence type="ECO:0000256" key="2">
    <source>
        <dbReference type="SAM" id="SignalP"/>
    </source>
</evidence>
<keyword evidence="2" id="KW-0732">Signal</keyword>
<accession>A0A6C0G6Y4</accession>
<dbReference type="RefSeq" id="WP_162358679.1">
    <property type="nucleotide sequence ID" value="NZ_CP048209.1"/>
</dbReference>